<dbReference type="EMBL" id="SJCY01000003">
    <property type="protein sequence ID" value="TDG36765.1"/>
    <property type="molecule type" value="Genomic_DNA"/>
</dbReference>
<sequence>MRIKCYFWIHSYQHKTPKNSLTSMMKQQDIFKKVGNILTELNEQYQYLAQNPQQLNDLEVELFLANAHFLTDHVEIVKKLNALHPEVKNDFSNIVIEPTEEKLLIEELEPTVEFELDEPADLEEIAQAEEAEQRVDIVHEQEVVDEEKIHVETAEKVLEYDFFKPDNDENTFTFDLGKSLNTEVDKFDYEEKPVEEIFDRQFTNEEEDILAKKKNALNQTTAIEAITEKPEPFIEDEIGPEPFLIHTEEPEVLAKEEKIVHEPVVVASHNPKYDDDIISPPVREEVPIFIPNAVPVKPVVESHTASVSPSFNDLLARSNAQPSDVKPTIGDLKQGINLNEKLLFIKDLFGGYNLAYSEAIDLINKMTDFETADNFLQSNYAVKNNWANKQATVDQFYELLNRRFRN</sequence>
<dbReference type="OrthoDB" id="1100725at2"/>
<evidence type="ECO:0000313" key="2">
    <source>
        <dbReference type="Proteomes" id="UP000295668"/>
    </source>
</evidence>
<dbReference type="RefSeq" id="WP_133261713.1">
    <property type="nucleotide sequence ID" value="NZ_SJCY01000003.1"/>
</dbReference>
<keyword evidence="2" id="KW-1185">Reference proteome</keyword>
<dbReference type="AlphaFoldDB" id="A0A4R5MN88"/>
<name>A0A4R5MN88_9SPHI</name>
<accession>A0A4R5MN88</accession>
<reference evidence="1 2" key="1">
    <citation type="submission" date="2019-02" db="EMBL/GenBank/DDBJ databases">
        <title>Pedobacter sp. nov., a novel speices isolated from soil of pinguins habitat in Antarcitica.</title>
        <authorList>
            <person name="He R.-H."/>
        </authorList>
    </citation>
    <scope>NUCLEOTIDE SEQUENCE [LARGE SCALE GENOMIC DNA]</scope>
    <source>
        <strain evidence="1 2">E01020</strain>
    </source>
</reference>
<evidence type="ECO:0000313" key="1">
    <source>
        <dbReference type="EMBL" id="TDG36765.1"/>
    </source>
</evidence>
<organism evidence="1 2">
    <name type="scientific">Pedobacter changchengzhani</name>
    <dbReference type="NCBI Taxonomy" id="2529274"/>
    <lineage>
        <taxon>Bacteria</taxon>
        <taxon>Pseudomonadati</taxon>
        <taxon>Bacteroidota</taxon>
        <taxon>Sphingobacteriia</taxon>
        <taxon>Sphingobacteriales</taxon>
        <taxon>Sphingobacteriaceae</taxon>
        <taxon>Pedobacter</taxon>
    </lineage>
</organism>
<dbReference type="Proteomes" id="UP000295668">
    <property type="component" value="Unassembled WGS sequence"/>
</dbReference>
<proteinExistence type="predicted"/>
<protein>
    <submittedName>
        <fullName evidence="1">Uncharacterized protein</fullName>
    </submittedName>
</protein>
<comment type="caution">
    <text evidence="1">The sequence shown here is derived from an EMBL/GenBank/DDBJ whole genome shotgun (WGS) entry which is preliminary data.</text>
</comment>
<gene>
    <name evidence="1" type="ORF">EZJ43_05625</name>
</gene>